<keyword evidence="3" id="KW-0440">LIM domain</keyword>
<evidence type="ECO:0000259" key="5">
    <source>
        <dbReference type="PROSITE" id="PS50106"/>
    </source>
</evidence>
<dbReference type="GO" id="GO:0051371">
    <property type="term" value="F:muscle alpha-actinin binding"/>
    <property type="evidence" value="ECO:0007669"/>
    <property type="project" value="TreeGrafter"/>
</dbReference>
<organism evidence="6">
    <name type="scientific">Culicoides sonorensis</name>
    <name type="common">Biting midge</name>
    <dbReference type="NCBI Taxonomy" id="179676"/>
    <lineage>
        <taxon>Eukaryota</taxon>
        <taxon>Metazoa</taxon>
        <taxon>Ecdysozoa</taxon>
        <taxon>Arthropoda</taxon>
        <taxon>Hexapoda</taxon>
        <taxon>Insecta</taxon>
        <taxon>Pterygota</taxon>
        <taxon>Neoptera</taxon>
        <taxon>Endopterygota</taxon>
        <taxon>Diptera</taxon>
        <taxon>Nematocera</taxon>
        <taxon>Chironomoidea</taxon>
        <taxon>Ceratopogonidae</taxon>
        <taxon>Ceratopogoninae</taxon>
        <taxon>Culicoides</taxon>
        <taxon>Monoculicoides</taxon>
    </lineage>
</organism>
<keyword evidence="3" id="KW-0862">Zinc</keyword>
<dbReference type="GO" id="GO:0001725">
    <property type="term" value="C:stress fiber"/>
    <property type="evidence" value="ECO:0007669"/>
    <property type="project" value="TreeGrafter"/>
</dbReference>
<evidence type="ECO:0000256" key="1">
    <source>
        <dbReference type="ARBA" id="ARBA00004496"/>
    </source>
</evidence>
<sequence>MVNTKQLLQELGQYAPFDNAEWQIRVRGSTDSDKRLMTFVDNLWGFEVTGGTDQFEPLTVIAVKRSGLARRAGIRVNDVINKINDIDASTLTLRDCQEIIQQCGRHLKIYVAGEDDDASDDEMTADCWFKPLSDAERALLDWEARQRRNRNPGKWNDVFPWNDRKKVVYRESNCPLVPSQVEEKIQKIREIKLNIKSEERQSVSPCPQTPEPSTSQTS</sequence>
<dbReference type="VEuPathDB" id="VectorBase:CSON004248"/>
<dbReference type="GO" id="GO:0030036">
    <property type="term" value="P:actin cytoskeleton organization"/>
    <property type="evidence" value="ECO:0007669"/>
    <property type="project" value="TreeGrafter"/>
</dbReference>
<reference evidence="6" key="1">
    <citation type="submission" date="2018-07" db="EMBL/GenBank/DDBJ databases">
        <authorList>
            <person name="Quirk P.G."/>
            <person name="Krulwich T.A."/>
        </authorList>
    </citation>
    <scope>NUCLEOTIDE SEQUENCE</scope>
</reference>
<dbReference type="GO" id="GO:0031941">
    <property type="term" value="C:filamentous actin"/>
    <property type="evidence" value="ECO:0007669"/>
    <property type="project" value="TreeGrafter"/>
</dbReference>
<dbReference type="InterPro" id="IPR001478">
    <property type="entry name" value="PDZ"/>
</dbReference>
<dbReference type="Gene3D" id="2.30.42.10">
    <property type="match status" value="1"/>
</dbReference>
<dbReference type="AlphaFoldDB" id="A0A336MN96"/>
<name>A0A336MN96_CULSO</name>
<protein>
    <submittedName>
        <fullName evidence="6">CSON004248 protein</fullName>
    </submittedName>
</protein>
<feature type="region of interest" description="Disordered" evidence="4">
    <location>
        <begin position="196"/>
        <end position="218"/>
    </location>
</feature>
<dbReference type="GO" id="GO:0061061">
    <property type="term" value="P:muscle structure development"/>
    <property type="evidence" value="ECO:0007669"/>
    <property type="project" value="TreeGrafter"/>
</dbReference>
<dbReference type="InterPro" id="IPR036034">
    <property type="entry name" value="PDZ_sf"/>
</dbReference>
<dbReference type="Pfam" id="PF00595">
    <property type="entry name" value="PDZ"/>
    <property type="match status" value="1"/>
</dbReference>
<evidence type="ECO:0000256" key="2">
    <source>
        <dbReference type="ARBA" id="ARBA00022490"/>
    </source>
</evidence>
<evidence type="ECO:0000313" key="6">
    <source>
        <dbReference type="EMBL" id="SSX31924.1"/>
    </source>
</evidence>
<feature type="domain" description="PDZ" evidence="5">
    <location>
        <begin position="23"/>
        <end position="115"/>
    </location>
</feature>
<dbReference type="EMBL" id="UFQT01001832">
    <property type="protein sequence ID" value="SSX31924.1"/>
    <property type="molecule type" value="Genomic_DNA"/>
</dbReference>
<dbReference type="PROSITE" id="PS50106">
    <property type="entry name" value="PDZ"/>
    <property type="match status" value="1"/>
</dbReference>
<accession>A0A336MN96</accession>
<evidence type="ECO:0000256" key="3">
    <source>
        <dbReference type="ARBA" id="ARBA00023038"/>
    </source>
</evidence>
<proteinExistence type="predicted"/>
<dbReference type="SUPFAM" id="SSF50156">
    <property type="entry name" value="PDZ domain-like"/>
    <property type="match status" value="1"/>
</dbReference>
<comment type="subcellular location">
    <subcellularLocation>
        <location evidence="1">Cytoplasm</location>
    </subcellularLocation>
</comment>
<evidence type="ECO:0000256" key="4">
    <source>
        <dbReference type="SAM" id="MobiDB-lite"/>
    </source>
</evidence>
<gene>
    <name evidence="6" type="primary">CSON004248</name>
</gene>
<dbReference type="GO" id="GO:0030018">
    <property type="term" value="C:Z disc"/>
    <property type="evidence" value="ECO:0007669"/>
    <property type="project" value="TreeGrafter"/>
</dbReference>
<dbReference type="GO" id="GO:0003779">
    <property type="term" value="F:actin binding"/>
    <property type="evidence" value="ECO:0007669"/>
    <property type="project" value="TreeGrafter"/>
</dbReference>
<keyword evidence="2" id="KW-0963">Cytoplasm</keyword>
<dbReference type="PANTHER" id="PTHR24214">
    <property type="entry name" value="PDZ AND LIM DOMAIN PROTEIN ZASP"/>
    <property type="match status" value="1"/>
</dbReference>
<dbReference type="InterPro" id="IPR050604">
    <property type="entry name" value="PDZ-LIM_domain"/>
</dbReference>
<dbReference type="SMART" id="SM00228">
    <property type="entry name" value="PDZ"/>
    <property type="match status" value="1"/>
</dbReference>
<dbReference type="PANTHER" id="PTHR24214:SF38">
    <property type="entry name" value="PDZ AND LIM DOMAIN PROTEIN ZASP-RELATED"/>
    <property type="match status" value="1"/>
</dbReference>
<feature type="compositionally biased region" description="Polar residues" evidence="4">
    <location>
        <begin position="202"/>
        <end position="218"/>
    </location>
</feature>
<dbReference type="GO" id="GO:0005912">
    <property type="term" value="C:adherens junction"/>
    <property type="evidence" value="ECO:0007669"/>
    <property type="project" value="TreeGrafter"/>
</dbReference>
<keyword evidence="3" id="KW-0479">Metal-binding</keyword>